<dbReference type="EMBL" id="DAAMGE010000082">
    <property type="protein sequence ID" value="HAC6544592.1"/>
    <property type="molecule type" value="Genomic_DNA"/>
</dbReference>
<organism evidence="1">
    <name type="scientific">Salmonella enterica subsp. salamae serovar 48:d:z6</name>
    <dbReference type="NCBI Taxonomy" id="1151170"/>
    <lineage>
        <taxon>Bacteria</taxon>
        <taxon>Pseudomonadati</taxon>
        <taxon>Pseudomonadota</taxon>
        <taxon>Gammaproteobacteria</taxon>
        <taxon>Enterobacterales</taxon>
        <taxon>Enterobacteriaceae</taxon>
        <taxon>Salmonella</taxon>
    </lineage>
</organism>
<feature type="non-terminal residue" evidence="1">
    <location>
        <position position="1"/>
    </location>
</feature>
<protein>
    <recommendedName>
        <fullName evidence="2">SGNH/GDSL hydrolase family protein</fullName>
    </recommendedName>
</protein>
<dbReference type="AlphaFoldDB" id="A0A701VBK4"/>
<dbReference type="SUPFAM" id="SSF52266">
    <property type="entry name" value="SGNH hydrolase"/>
    <property type="match status" value="1"/>
</dbReference>
<comment type="caution">
    <text evidence="1">The sequence shown here is derived from an EMBL/GenBank/DDBJ whole genome shotgun (WGS) entry which is preliminary data.</text>
</comment>
<reference evidence="1" key="1">
    <citation type="journal article" date="2018" name="Genome Biol.">
        <title>SKESA: strategic k-mer extension for scrupulous assemblies.</title>
        <authorList>
            <person name="Souvorov A."/>
            <person name="Agarwala R."/>
            <person name="Lipman D.J."/>
        </authorList>
    </citation>
    <scope>NUCLEOTIDE SEQUENCE</scope>
    <source>
        <strain evidence="1">3749-68</strain>
    </source>
</reference>
<gene>
    <name evidence="1" type="ORF">G0B47_26060</name>
</gene>
<sequence>LNAIREAVAEMCAGLDIAFVDVSDVVNTANKGLYTGSDRGHPSDAGHIYRGMQMAIRVSELL</sequence>
<accession>A0A701VBK4</accession>
<reference evidence="1" key="2">
    <citation type="submission" date="2018-07" db="EMBL/GenBank/DDBJ databases">
        <authorList>
            <consortium name="NCBI Pathogen Detection Project"/>
        </authorList>
    </citation>
    <scope>NUCLEOTIDE SEQUENCE</scope>
    <source>
        <strain evidence="1">3749-68</strain>
    </source>
</reference>
<proteinExistence type="predicted"/>
<name>A0A701VBK4_SALER</name>
<evidence type="ECO:0008006" key="2">
    <source>
        <dbReference type="Google" id="ProtNLM"/>
    </source>
</evidence>
<evidence type="ECO:0000313" key="1">
    <source>
        <dbReference type="EMBL" id="HAC6544592.1"/>
    </source>
</evidence>